<comment type="similarity">
    <text evidence="1 5 8">Belongs to the aldehyde dehydrogenase family.</text>
</comment>
<dbReference type="InterPro" id="IPR012394">
    <property type="entry name" value="Aldehyde_DH_NAD(P)"/>
</dbReference>
<feature type="domain" description="Aldehyde dehydrogenase" evidence="9">
    <location>
        <begin position="15"/>
        <end position="453"/>
    </location>
</feature>
<dbReference type="InterPro" id="IPR029510">
    <property type="entry name" value="Ald_DH_CS_GLU"/>
</dbReference>
<dbReference type="AlphaFoldDB" id="A0AAN6X863"/>
<dbReference type="FunFam" id="3.40.309.10:FF:000025">
    <property type="entry name" value="Aldehyde dehydrogenase"/>
    <property type="match status" value="1"/>
</dbReference>
<keyword evidence="11" id="KW-1185">Reference proteome</keyword>
<dbReference type="Proteomes" id="UP001303160">
    <property type="component" value="Unassembled WGS sequence"/>
</dbReference>
<protein>
    <recommendedName>
        <fullName evidence="5">Aldehyde dehydrogenase</fullName>
    </recommendedName>
</protein>
<organism evidence="10 11">
    <name type="scientific">Triangularia verruculosa</name>
    <dbReference type="NCBI Taxonomy" id="2587418"/>
    <lineage>
        <taxon>Eukaryota</taxon>
        <taxon>Fungi</taxon>
        <taxon>Dikarya</taxon>
        <taxon>Ascomycota</taxon>
        <taxon>Pezizomycotina</taxon>
        <taxon>Sordariomycetes</taxon>
        <taxon>Sordariomycetidae</taxon>
        <taxon>Sordariales</taxon>
        <taxon>Podosporaceae</taxon>
        <taxon>Triangularia</taxon>
    </lineage>
</organism>
<dbReference type="InterPro" id="IPR015590">
    <property type="entry name" value="Aldehyde_DH_dom"/>
</dbReference>
<evidence type="ECO:0000256" key="8">
    <source>
        <dbReference type="RuleBase" id="RU003345"/>
    </source>
</evidence>
<dbReference type="PIRSF" id="PIRSF036492">
    <property type="entry name" value="ALDH"/>
    <property type="match status" value="1"/>
</dbReference>
<evidence type="ECO:0000313" key="11">
    <source>
        <dbReference type="Proteomes" id="UP001303160"/>
    </source>
</evidence>
<dbReference type="Gene3D" id="3.40.605.10">
    <property type="entry name" value="Aldehyde Dehydrogenase, Chain A, domain 1"/>
    <property type="match status" value="1"/>
</dbReference>
<dbReference type="GO" id="GO:0004029">
    <property type="term" value="F:aldehyde dehydrogenase (NAD+) activity"/>
    <property type="evidence" value="ECO:0007669"/>
    <property type="project" value="TreeGrafter"/>
</dbReference>
<accession>A0AAN6X863</accession>
<dbReference type="PANTHER" id="PTHR43570">
    <property type="entry name" value="ALDEHYDE DEHYDROGENASE"/>
    <property type="match status" value="1"/>
</dbReference>
<dbReference type="InterPro" id="IPR016162">
    <property type="entry name" value="Ald_DH_N"/>
</dbReference>
<gene>
    <name evidence="10" type="ORF">QBC40DRAFT_235463</name>
</gene>
<evidence type="ECO:0000256" key="2">
    <source>
        <dbReference type="ARBA" id="ARBA00022746"/>
    </source>
</evidence>
<dbReference type="PROSITE" id="PS00687">
    <property type="entry name" value="ALDEHYDE_DEHYDR_GLU"/>
    <property type="match status" value="1"/>
</dbReference>
<sequence length="535" mass="59464">MTTENNKMSHKAPDFQATALEAIPKIASLARGQFRTHKTKNLEWRKTQLRKLYWALEDFKPQLVEALKSDLGKSSFEALLTEVDWVKKDCIWMLDHLDSFAKDQKLGSPDVPATYSIMNFRVKKDPLGTVLIIGPYNYPVQLLLCPLVGAIAAGCTAVLKPSELTPACAMWTKELIEKRLDSGSFSVVNGGIPETNALMAEKWDKIFFTGSAQVGSIIAQKAAETLTPVVLELGGKNPAFITKNCGNLALAARRLLWGKTQNAGQVCMSQNYVLIDKDLVPSFIEFLKVAYKDMFPNGAKASPDLSRIVNKRHFHRIKKMLDDTQGKIVMGGEMDEGELYIEPTAVLVNSVNDSMMEEESFGPVFSIYPVNTLDEALNIANLIHKTPLSLFAFGNKAENKRILNEMTSGGATINDGFFHGAVNTVPFGGVGDSGWGAYRGKASFDSFTHFRTIAETPGWAEKLIRVRYMPYDFRALAFLNRLTEKKPNFDRSGRVVKGFGYWIKMLFGLGGKSAKGALLRWLVVLVAHYMYTNRS</sequence>
<dbReference type="InterPro" id="IPR016163">
    <property type="entry name" value="Ald_DH_C"/>
</dbReference>
<reference evidence="10" key="2">
    <citation type="submission" date="2023-05" db="EMBL/GenBank/DDBJ databases">
        <authorList>
            <consortium name="Lawrence Berkeley National Laboratory"/>
            <person name="Steindorff A."/>
            <person name="Hensen N."/>
            <person name="Bonometti L."/>
            <person name="Westerberg I."/>
            <person name="Brannstrom I.O."/>
            <person name="Guillou S."/>
            <person name="Cros-Aarteil S."/>
            <person name="Calhoun S."/>
            <person name="Haridas S."/>
            <person name="Kuo A."/>
            <person name="Mondo S."/>
            <person name="Pangilinan J."/>
            <person name="Riley R."/>
            <person name="Labutti K."/>
            <person name="Andreopoulos B."/>
            <person name="Lipzen A."/>
            <person name="Chen C."/>
            <person name="Yanf M."/>
            <person name="Daum C."/>
            <person name="Ng V."/>
            <person name="Clum A."/>
            <person name="Ohm R."/>
            <person name="Martin F."/>
            <person name="Silar P."/>
            <person name="Natvig D."/>
            <person name="Lalanne C."/>
            <person name="Gautier V."/>
            <person name="Ament-Velasquez S.L."/>
            <person name="Kruys A."/>
            <person name="Hutchinson M.I."/>
            <person name="Powell A.J."/>
            <person name="Barry K."/>
            <person name="Miller A.N."/>
            <person name="Grigoriev I.V."/>
            <person name="Debuchy R."/>
            <person name="Gladieux P."/>
            <person name="Thoren M.H."/>
            <person name="Johannesson H."/>
        </authorList>
    </citation>
    <scope>NUCLEOTIDE SEQUENCE</scope>
    <source>
        <strain evidence="10">CBS 315.58</strain>
    </source>
</reference>
<feature type="active site" evidence="6">
    <location>
        <position position="267"/>
    </location>
</feature>
<dbReference type="Pfam" id="PF00171">
    <property type="entry name" value="Aldedh"/>
    <property type="match status" value="1"/>
</dbReference>
<dbReference type="GO" id="GO:0005737">
    <property type="term" value="C:cytoplasm"/>
    <property type="evidence" value="ECO:0007669"/>
    <property type="project" value="TreeGrafter"/>
</dbReference>
<evidence type="ECO:0000313" key="10">
    <source>
        <dbReference type="EMBL" id="KAK4195918.1"/>
    </source>
</evidence>
<dbReference type="GO" id="GO:0006081">
    <property type="term" value="P:aldehyde metabolic process"/>
    <property type="evidence" value="ECO:0007669"/>
    <property type="project" value="InterPro"/>
</dbReference>
<name>A0AAN6X863_9PEZI</name>
<dbReference type="PANTHER" id="PTHR43570:SF11">
    <property type="entry name" value="ALDEHYDE DEHYDROGENASE"/>
    <property type="match status" value="1"/>
</dbReference>
<evidence type="ECO:0000256" key="3">
    <source>
        <dbReference type="ARBA" id="ARBA00023002"/>
    </source>
</evidence>
<keyword evidence="3 5" id="KW-0560">Oxidoreductase</keyword>
<evidence type="ECO:0000256" key="1">
    <source>
        <dbReference type="ARBA" id="ARBA00009986"/>
    </source>
</evidence>
<dbReference type="CDD" id="cd07135">
    <property type="entry name" value="ALDH_F14-YMR110C"/>
    <property type="match status" value="1"/>
</dbReference>
<dbReference type="EMBL" id="MU863998">
    <property type="protein sequence ID" value="KAK4195918.1"/>
    <property type="molecule type" value="Genomic_DNA"/>
</dbReference>
<proteinExistence type="inferred from homology"/>
<feature type="active site" evidence="6 7">
    <location>
        <position position="232"/>
    </location>
</feature>
<reference evidence="10" key="1">
    <citation type="journal article" date="2023" name="Mol. Phylogenet. Evol.">
        <title>Genome-scale phylogeny and comparative genomics of the fungal order Sordariales.</title>
        <authorList>
            <person name="Hensen N."/>
            <person name="Bonometti L."/>
            <person name="Westerberg I."/>
            <person name="Brannstrom I.O."/>
            <person name="Guillou S."/>
            <person name="Cros-Aarteil S."/>
            <person name="Calhoun S."/>
            <person name="Haridas S."/>
            <person name="Kuo A."/>
            <person name="Mondo S."/>
            <person name="Pangilinan J."/>
            <person name="Riley R."/>
            <person name="LaButti K."/>
            <person name="Andreopoulos B."/>
            <person name="Lipzen A."/>
            <person name="Chen C."/>
            <person name="Yan M."/>
            <person name="Daum C."/>
            <person name="Ng V."/>
            <person name="Clum A."/>
            <person name="Steindorff A."/>
            <person name="Ohm R.A."/>
            <person name="Martin F."/>
            <person name="Silar P."/>
            <person name="Natvig D.O."/>
            <person name="Lalanne C."/>
            <person name="Gautier V."/>
            <person name="Ament-Velasquez S.L."/>
            <person name="Kruys A."/>
            <person name="Hutchinson M.I."/>
            <person name="Powell A.J."/>
            <person name="Barry K."/>
            <person name="Miller A.N."/>
            <person name="Grigoriev I.V."/>
            <person name="Debuchy R."/>
            <person name="Gladieux P."/>
            <person name="Hiltunen Thoren M."/>
            <person name="Johannesson H."/>
        </authorList>
    </citation>
    <scope>NUCLEOTIDE SEQUENCE</scope>
    <source>
        <strain evidence="10">CBS 315.58</strain>
    </source>
</reference>
<keyword evidence="2" id="KW-0125">Carotenoid biosynthesis</keyword>
<evidence type="ECO:0000256" key="7">
    <source>
        <dbReference type="PROSITE-ProRule" id="PRU10007"/>
    </source>
</evidence>
<comment type="caution">
    <text evidence="10">The sequence shown here is derived from an EMBL/GenBank/DDBJ whole genome shotgun (WGS) entry which is preliminary data.</text>
</comment>
<evidence type="ECO:0000256" key="4">
    <source>
        <dbReference type="ARBA" id="ARBA00023027"/>
    </source>
</evidence>
<dbReference type="FunFam" id="3.40.605.10:FF:000004">
    <property type="entry name" value="Aldehyde dehydrogenase"/>
    <property type="match status" value="1"/>
</dbReference>
<dbReference type="SUPFAM" id="SSF53720">
    <property type="entry name" value="ALDH-like"/>
    <property type="match status" value="1"/>
</dbReference>
<keyword evidence="4" id="KW-0520">NAD</keyword>
<evidence type="ECO:0000256" key="5">
    <source>
        <dbReference type="PIRNR" id="PIRNR036492"/>
    </source>
</evidence>
<evidence type="ECO:0000256" key="6">
    <source>
        <dbReference type="PIRSR" id="PIRSR036492-1"/>
    </source>
</evidence>
<dbReference type="Gene3D" id="3.40.309.10">
    <property type="entry name" value="Aldehyde Dehydrogenase, Chain A, domain 2"/>
    <property type="match status" value="1"/>
</dbReference>
<dbReference type="GO" id="GO:0016117">
    <property type="term" value="P:carotenoid biosynthetic process"/>
    <property type="evidence" value="ECO:0007669"/>
    <property type="project" value="UniProtKB-KW"/>
</dbReference>
<evidence type="ECO:0000259" key="9">
    <source>
        <dbReference type="Pfam" id="PF00171"/>
    </source>
</evidence>
<dbReference type="InterPro" id="IPR016161">
    <property type="entry name" value="Ald_DH/histidinol_DH"/>
</dbReference>